<dbReference type="EMBL" id="BPLR01002819">
    <property type="protein sequence ID" value="GIX78091.1"/>
    <property type="molecule type" value="Genomic_DNA"/>
</dbReference>
<proteinExistence type="predicted"/>
<feature type="region of interest" description="Disordered" evidence="1">
    <location>
        <begin position="21"/>
        <end position="41"/>
    </location>
</feature>
<evidence type="ECO:0000313" key="3">
    <source>
        <dbReference type="Proteomes" id="UP001054945"/>
    </source>
</evidence>
<protein>
    <submittedName>
        <fullName evidence="2">Uncharacterized protein</fullName>
    </submittedName>
</protein>
<reference evidence="2 3" key="1">
    <citation type="submission" date="2021-06" db="EMBL/GenBank/DDBJ databases">
        <title>Caerostris extrusa draft genome.</title>
        <authorList>
            <person name="Kono N."/>
            <person name="Arakawa K."/>
        </authorList>
    </citation>
    <scope>NUCLEOTIDE SEQUENCE [LARGE SCALE GENOMIC DNA]</scope>
</reference>
<gene>
    <name evidence="2" type="ORF">CEXT_447551</name>
</gene>
<comment type="caution">
    <text evidence="2">The sequence shown here is derived from an EMBL/GenBank/DDBJ whole genome shotgun (WGS) entry which is preliminary data.</text>
</comment>
<accession>A0AAV4N075</accession>
<dbReference type="Proteomes" id="UP001054945">
    <property type="component" value="Unassembled WGS sequence"/>
</dbReference>
<keyword evidence="3" id="KW-1185">Reference proteome</keyword>
<organism evidence="2 3">
    <name type="scientific">Caerostris extrusa</name>
    <name type="common">Bark spider</name>
    <name type="synonym">Caerostris bankana</name>
    <dbReference type="NCBI Taxonomy" id="172846"/>
    <lineage>
        <taxon>Eukaryota</taxon>
        <taxon>Metazoa</taxon>
        <taxon>Ecdysozoa</taxon>
        <taxon>Arthropoda</taxon>
        <taxon>Chelicerata</taxon>
        <taxon>Arachnida</taxon>
        <taxon>Araneae</taxon>
        <taxon>Araneomorphae</taxon>
        <taxon>Entelegynae</taxon>
        <taxon>Araneoidea</taxon>
        <taxon>Araneidae</taxon>
        <taxon>Caerostris</taxon>
    </lineage>
</organism>
<evidence type="ECO:0000256" key="1">
    <source>
        <dbReference type="SAM" id="MobiDB-lite"/>
    </source>
</evidence>
<dbReference type="AlphaFoldDB" id="A0AAV4N075"/>
<sequence>MLIRSGNRKWALRGSAPFALVDPNKKKKRKKKQQEQKNAAILNNETTALSLTYDMSAKKKKWMWEKHISARRHLKLRPRMEKIDLT</sequence>
<evidence type="ECO:0000313" key="2">
    <source>
        <dbReference type="EMBL" id="GIX78091.1"/>
    </source>
</evidence>
<name>A0AAV4N075_CAEEX</name>